<name>A0AAD9J454_9ANNE</name>
<gene>
    <name evidence="2" type="ORF">LSH36_618g01101</name>
</gene>
<feature type="compositionally biased region" description="Polar residues" evidence="1">
    <location>
        <begin position="91"/>
        <end position="110"/>
    </location>
</feature>
<dbReference type="EMBL" id="JAODUP010000618">
    <property type="protein sequence ID" value="KAK2146292.1"/>
    <property type="molecule type" value="Genomic_DNA"/>
</dbReference>
<reference evidence="2" key="1">
    <citation type="journal article" date="2023" name="Mol. Biol. Evol.">
        <title>Third-Generation Sequencing Reveals the Adaptive Role of the Epigenome in Three Deep-Sea Polychaetes.</title>
        <authorList>
            <person name="Perez M."/>
            <person name="Aroh O."/>
            <person name="Sun Y."/>
            <person name="Lan Y."/>
            <person name="Juniper S.K."/>
            <person name="Young C.R."/>
            <person name="Angers B."/>
            <person name="Qian P.Y."/>
        </authorList>
    </citation>
    <scope>NUCLEOTIDE SEQUENCE</scope>
    <source>
        <strain evidence="2">P08H-3</strain>
    </source>
</reference>
<dbReference type="Proteomes" id="UP001208570">
    <property type="component" value="Unassembled WGS sequence"/>
</dbReference>
<accession>A0AAD9J454</accession>
<dbReference type="AlphaFoldDB" id="A0AAD9J454"/>
<proteinExistence type="predicted"/>
<sequence length="122" mass="13263">MSPGKEHFISMLSETFDQIPHMLCQAALPLDGNLSKMADGNATDSVSNPVIQETAGSNRHQSMATLMRDPKKQNLDALRKDMAAAATTMMSQSSVEMSQTSNRKIQSTKGSIIHTPEITREG</sequence>
<evidence type="ECO:0000313" key="3">
    <source>
        <dbReference type="Proteomes" id="UP001208570"/>
    </source>
</evidence>
<evidence type="ECO:0000313" key="2">
    <source>
        <dbReference type="EMBL" id="KAK2146292.1"/>
    </source>
</evidence>
<comment type="caution">
    <text evidence="2">The sequence shown here is derived from an EMBL/GenBank/DDBJ whole genome shotgun (WGS) entry which is preliminary data.</text>
</comment>
<keyword evidence="3" id="KW-1185">Reference proteome</keyword>
<feature type="region of interest" description="Disordered" evidence="1">
    <location>
        <begin position="89"/>
        <end position="122"/>
    </location>
</feature>
<evidence type="ECO:0000256" key="1">
    <source>
        <dbReference type="SAM" id="MobiDB-lite"/>
    </source>
</evidence>
<protein>
    <submittedName>
        <fullName evidence="2">Uncharacterized protein</fullName>
    </submittedName>
</protein>
<organism evidence="2 3">
    <name type="scientific">Paralvinella palmiformis</name>
    <dbReference type="NCBI Taxonomy" id="53620"/>
    <lineage>
        <taxon>Eukaryota</taxon>
        <taxon>Metazoa</taxon>
        <taxon>Spiralia</taxon>
        <taxon>Lophotrochozoa</taxon>
        <taxon>Annelida</taxon>
        <taxon>Polychaeta</taxon>
        <taxon>Sedentaria</taxon>
        <taxon>Canalipalpata</taxon>
        <taxon>Terebellida</taxon>
        <taxon>Terebelliformia</taxon>
        <taxon>Alvinellidae</taxon>
        <taxon>Paralvinella</taxon>
    </lineage>
</organism>